<dbReference type="SUPFAM" id="SSF81301">
    <property type="entry name" value="Nucleotidyltransferase"/>
    <property type="match status" value="1"/>
</dbReference>
<dbReference type="InterPro" id="IPR052930">
    <property type="entry name" value="TA_antitoxin_MntA"/>
</dbReference>
<dbReference type="AlphaFoldDB" id="A0A7X2M0Z8"/>
<evidence type="ECO:0000313" key="2">
    <source>
        <dbReference type="EMBL" id="MRX73942.1"/>
    </source>
</evidence>
<protein>
    <submittedName>
        <fullName evidence="2">Nucleotidyltransferase domain-containing protein</fullName>
    </submittedName>
</protein>
<dbReference type="Pfam" id="PF18765">
    <property type="entry name" value="Polbeta"/>
    <property type="match status" value="1"/>
</dbReference>
<dbReference type="PANTHER" id="PTHR43852:SF2">
    <property type="entry name" value="PROTEIN ADENYLYLTRANSFERASE MNTA"/>
    <property type="match status" value="1"/>
</dbReference>
<dbReference type="InterPro" id="IPR041633">
    <property type="entry name" value="Polbeta"/>
</dbReference>
<gene>
    <name evidence="2" type="ORF">GJU40_17560</name>
</gene>
<reference evidence="2 3" key="1">
    <citation type="submission" date="2019-11" db="EMBL/GenBank/DDBJ databases">
        <title>Bacillus lacus genome.</title>
        <authorList>
            <person name="Allen C.J."/>
            <person name="Newman J.D."/>
        </authorList>
    </citation>
    <scope>NUCLEOTIDE SEQUENCE [LARGE SCALE GENOMIC DNA]</scope>
    <source>
        <strain evidence="2 3">KCTC 33946</strain>
    </source>
</reference>
<dbReference type="InterPro" id="IPR043519">
    <property type="entry name" value="NT_sf"/>
</dbReference>
<feature type="domain" description="Polymerase beta nucleotidyltransferase" evidence="1">
    <location>
        <begin position="3"/>
        <end position="93"/>
    </location>
</feature>
<comment type="caution">
    <text evidence="2">The sequence shown here is derived from an EMBL/GenBank/DDBJ whole genome shotgun (WGS) entry which is preliminary data.</text>
</comment>
<keyword evidence="2" id="KW-0808">Transferase</keyword>
<keyword evidence="3" id="KW-1185">Reference proteome</keyword>
<dbReference type="PANTHER" id="PTHR43852">
    <property type="entry name" value="NUCLEOTIDYLTRANSFERASE"/>
    <property type="match status" value="1"/>
</dbReference>
<dbReference type="GO" id="GO:0016740">
    <property type="term" value="F:transferase activity"/>
    <property type="evidence" value="ECO:0007669"/>
    <property type="project" value="UniProtKB-KW"/>
</dbReference>
<dbReference type="OrthoDB" id="9816197at2"/>
<dbReference type="EMBL" id="WKKI01000052">
    <property type="protein sequence ID" value="MRX73942.1"/>
    <property type="molecule type" value="Genomic_DNA"/>
</dbReference>
<dbReference type="CDD" id="cd05403">
    <property type="entry name" value="NT_KNTase_like"/>
    <property type="match status" value="1"/>
</dbReference>
<dbReference type="Gene3D" id="3.30.460.10">
    <property type="entry name" value="Beta Polymerase, domain 2"/>
    <property type="match status" value="1"/>
</dbReference>
<evidence type="ECO:0000313" key="3">
    <source>
        <dbReference type="Proteomes" id="UP000448867"/>
    </source>
</evidence>
<organism evidence="2 3">
    <name type="scientific">Metabacillus lacus</name>
    <dbReference type="NCBI Taxonomy" id="1983721"/>
    <lineage>
        <taxon>Bacteria</taxon>
        <taxon>Bacillati</taxon>
        <taxon>Bacillota</taxon>
        <taxon>Bacilli</taxon>
        <taxon>Bacillales</taxon>
        <taxon>Bacillaceae</taxon>
        <taxon>Metabacillus</taxon>
    </lineage>
</organism>
<accession>A0A7X2M0Z8</accession>
<dbReference type="RefSeq" id="WP_154309410.1">
    <property type="nucleotide sequence ID" value="NZ_WKKI01000052.1"/>
</dbReference>
<proteinExistence type="predicted"/>
<name>A0A7X2M0Z8_9BACI</name>
<sequence length="131" mass="15199">MEESIIELLEKKFDPIYIAIFGSVITESFHDDSDIDIAFLSQNQTHDEYEVFMAAQELASKLKREVDLVDLSRSSTVFKAQVVAYGRVIHYKDGYQKDLFEMNTLKMYAKLNEERAPILKEIFESGSIYEK</sequence>
<dbReference type="Proteomes" id="UP000448867">
    <property type="component" value="Unassembled WGS sequence"/>
</dbReference>
<dbReference type="NCBIfam" id="NF047752">
    <property type="entry name" value="MntA_antitoxin"/>
    <property type="match status" value="1"/>
</dbReference>
<evidence type="ECO:0000259" key="1">
    <source>
        <dbReference type="Pfam" id="PF18765"/>
    </source>
</evidence>